<dbReference type="SUPFAM" id="SSF50494">
    <property type="entry name" value="Trypsin-like serine proteases"/>
    <property type="match status" value="2"/>
</dbReference>
<keyword evidence="4 6" id="KW-1015">Disulfide bond</keyword>
<dbReference type="InterPro" id="IPR009003">
    <property type="entry name" value="Peptidase_S1_PA"/>
</dbReference>
<dbReference type="EMBL" id="CAJPEV010000615">
    <property type="protein sequence ID" value="CAG0886945.1"/>
    <property type="molecule type" value="Genomic_DNA"/>
</dbReference>
<evidence type="ECO:0008006" key="12">
    <source>
        <dbReference type="Google" id="ProtNLM"/>
    </source>
</evidence>
<dbReference type="InterPro" id="IPR051487">
    <property type="entry name" value="Ser/Thr_Proteases_Immune/Dev"/>
</dbReference>
<dbReference type="PANTHER" id="PTHR24256">
    <property type="entry name" value="TRYPTASE-RELATED"/>
    <property type="match status" value="1"/>
</dbReference>
<dbReference type="Gene3D" id="3.80.10.10">
    <property type="entry name" value="Ribonuclease Inhibitor"/>
    <property type="match status" value="1"/>
</dbReference>
<dbReference type="CDD" id="cd00033">
    <property type="entry name" value="CCP"/>
    <property type="match status" value="1"/>
</dbReference>
<accession>A0A7R9A331</accession>
<dbReference type="InterPro" id="IPR001611">
    <property type="entry name" value="Leu-rich_rpt"/>
</dbReference>
<dbReference type="InterPro" id="IPR001314">
    <property type="entry name" value="Peptidase_S1A"/>
</dbReference>
<keyword evidence="6" id="KW-0768">Sushi</keyword>
<dbReference type="AlphaFoldDB" id="A0A7R9A331"/>
<evidence type="ECO:0000256" key="7">
    <source>
        <dbReference type="SAM" id="SignalP"/>
    </source>
</evidence>
<dbReference type="PROSITE" id="PS00134">
    <property type="entry name" value="TRYPSIN_HIS"/>
    <property type="match status" value="1"/>
</dbReference>
<dbReference type="Proteomes" id="UP000677054">
    <property type="component" value="Unassembled WGS sequence"/>
</dbReference>
<keyword evidence="7" id="KW-0732">Signal</keyword>
<reference evidence="10" key="1">
    <citation type="submission" date="2020-11" db="EMBL/GenBank/DDBJ databases">
        <authorList>
            <person name="Tran Van P."/>
        </authorList>
    </citation>
    <scope>NUCLEOTIDE SEQUENCE</scope>
</reference>
<keyword evidence="2" id="KW-0378">Hydrolase</keyword>
<dbReference type="FunFam" id="2.40.10.10:FF:000060">
    <property type="entry name" value="Acrosin"/>
    <property type="match status" value="1"/>
</dbReference>
<keyword evidence="1" id="KW-0645">Protease</keyword>
<dbReference type="SMART" id="SM00020">
    <property type="entry name" value="Tryp_SPc"/>
    <property type="match status" value="1"/>
</dbReference>
<feature type="domain" description="Peptidase S1" evidence="8">
    <location>
        <begin position="546"/>
        <end position="744"/>
    </location>
</feature>
<proteinExistence type="inferred from homology"/>
<evidence type="ECO:0000259" key="8">
    <source>
        <dbReference type="PROSITE" id="PS50240"/>
    </source>
</evidence>
<dbReference type="GO" id="GO:0006508">
    <property type="term" value="P:proteolysis"/>
    <property type="evidence" value="ECO:0007669"/>
    <property type="project" value="UniProtKB-KW"/>
</dbReference>
<dbReference type="SUPFAM" id="SSF52058">
    <property type="entry name" value="L domain-like"/>
    <property type="match status" value="1"/>
</dbReference>
<evidence type="ECO:0000256" key="3">
    <source>
        <dbReference type="ARBA" id="ARBA00022825"/>
    </source>
</evidence>
<evidence type="ECO:0000256" key="6">
    <source>
        <dbReference type="PROSITE-ProRule" id="PRU00302"/>
    </source>
</evidence>
<feature type="domain" description="Sushi" evidence="9">
    <location>
        <begin position="473"/>
        <end position="534"/>
    </location>
</feature>
<dbReference type="InterPro" id="IPR032675">
    <property type="entry name" value="LRR_dom_sf"/>
</dbReference>
<keyword evidence="11" id="KW-1185">Reference proteome</keyword>
<dbReference type="CDD" id="cd00190">
    <property type="entry name" value="Tryp_SPc"/>
    <property type="match status" value="1"/>
</dbReference>
<evidence type="ECO:0000256" key="1">
    <source>
        <dbReference type="ARBA" id="ARBA00022670"/>
    </source>
</evidence>
<dbReference type="InterPro" id="IPR043504">
    <property type="entry name" value="Peptidase_S1_PA_chymotrypsin"/>
</dbReference>
<feature type="chain" id="PRO_5036209599" description="Limulus clotting factor C" evidence="7">
    <location>
        <begin position="25"/>
        <end position="744"/>
    </location>
</feature>
<dbReference type="PROSITE" id="PS50923">
    <property type="entry name" value="SUSHI"/>
    <property type="match status" value="1"/>
</dbReference>
<dbReference type="PRINTS" id="PR00722">
    <property type="entry name" value="CHYMOTRYPSIN"/>
</dbReference>
<sequence>MKSTVMKGFFLWISILSLIPSVIGNQNCPSWGTQGENAPCTCTETPDGDVTVDCSNATSSEEILTAFNNASWASTQLWLVTLEIQAILDEFPFTFLPQLLRLRSLDLCFNRLTSTPALQSQTLEELSLKSNNISRVEEDGWETPHLRKLYLSENPLSLFPSLVIKSLKRLEEFHCSECNLGPTLSSGLMEFRSQALRTVMLYGNDISRVEPEAITGLNTDTSISLQYNKITVLNEESFRPILEVLSLGNGVLSLGEGSITYGVITDENGNSKPFTSFLLALGNREFTDLFRCTRNRRCCALKTAIEKRELELLYKGGIPQRMHFGIKKYTIAKSALRDFALIQATLHIRLGETRTMEPAQYAASIVNSSICEEKITYGTPLPLNSICVSFASAWCGESGAPLICKDSITGFHRLVGHLSIPEGSCQDESIPGIFADATSALSVTFHQTTFTASLFFSSTSNVDSNKGSDLRITNSSAIEAVGDKNYTECIENGKYVTRSIVVYKCNQHYILRGSRIRTCTENGQWTGHVPFCEPECGRRVLPAGLSAGGTESDIGEWPWQVAIYNTKKEELVCGGALIREQWVLTAAHCLTIGGTSNADFILYIGKYYRNISLDDEFVQERKVSKIILHEDFNVQNFDSDIALIKLTEPAVLTKRVQLICLPKLTYLSESNLQNGSRGWVAAWGFNGSDILSAVMTEVEIPVIFNQDCRRNIIKFTGDPSLTRTLTSNMFCAGHDKDTPLEGMA</sequence>
<dbReference type="GO" id="GO:0004252">
    <property type="term" value="F:serine-type endopeptidase activity"/>
    <property type="evidence" value="ECO:0007669"/>
    <property type="project" value="InterPro"/>
</dbReference>
<dbReference type="Gene3D" id="2.40.10.10">
    <property type="entry name" value="Trypsin-like serine proteases"/>
    <property type="match status" value="3"/>
</dbReference>
<dbReference type="InterPro" id="IPR000436">
    <property type="entry name" value="Sushi_SCR_CCP_dom"/>
</dbReference>
<dbReference type="InterPro" id="IPR018114">
    <property type="entry name" value="TRYPSIN_HIS"/>
</dbReference>
<evidence type="ECO:0000256" key="5">
    <source>
        <dbReference type="ARBA" id="ARBA00024195"/>
    </source>
</evidence>
<evidence type="ECO:0000256" key="2">
    <source>
        <dbReference type="ARBA" id="ARBA00022801"/>
    </source>
</evidence>
<dbReference type="EMBL" id="LR900132">
    <property type="protein sequence ID" value="CAD7244336.1"/>
    <property type="molecule type" value="Genomic_DNA"/>
</dbReference>
<evidence type="ECO:0000313" key="10">
    <source>
        <dbReference type="EMBL" id="CAD7244336.1"/>
    </source>
</evidence>
<feature type="signal peptide" evidence="7">
    <location>
        <begin position="1"/>
        <end position="24"/>
    </location>
</feature>
<protein>
    <recommendedName>
        <fullName evidence="12">Limulus clotting factor C</fullName>
    </recommendedName>
</protein>
<name>A0A7R9A331_9CRUS</name>
<comment type="caution">
    <text evidence="6">Lacks conserved residue(s) required for the propagation of feature annotation.</text>
</comment>
<dbReference type="Pfam" id="PF00089">
    <property type="entry name" value="Trypsin"/>
    <property type="match status" value="1"/>
</dbReference>
<dbReference type="SMART" id="SM00032">
    <property type="entry name" value="CCP"/>
    <property type="match status" value="1"/>
</dbReference>
<evidence type="ECO:0000256" key="4">
    <source>
        <dbReference type="ARBA" id="ARBA00023157"/>
    </source>
</evidence>
<dbReference type="Pfam" id="PF00084">
    <property type="entry name" value="Sushi"/>
    <property type="match status" value="1"/>
</dbReference>
<dbReference type="InterPro" id="IPR001254">
    <property type="entry name" value="Trypsin_dom"/>
</dbReference>
<keyword evidence="3" id="KW-0720">Serine protease</keyword>
<dbReference type="OrthoDB" id="120597at2759"/>
<feature type="disulfide bond" evidence="6">
    <location>
        <begin position="505"/>
        <end position="532"/>
    </location>
</feature>
<dbReference type="PROSITE" id="PS51450">
    <property type="entry name" value="LRR"/>
    <property type="match status" value="1"/>
</dbReference>
<evidence type="ECO:0000259" key="9">
    <source>
        <dbReference type="PROSITE" id="PS50923"/>
    </source>
</evidence>
<evidence type="ECO:0000313" key="11">
    <source>
        <dbReference type="Proteomes" id="UP000677054"/>
    </source>
</evidence>
<dbReference type="Gene3D" id="2.10.70.10">
    <property type="entry name" value="Complement Module, domain 1"/>
    <property type="match status" value="1"/>
</dbReference>
<dbReference type="PROSITE" id="PS50240">
    <property type="entry name" value="TRYPSIN_DOM"/>
    <property type="match status" value="1"/>
</dbReference>
<dbReference type="Pfam" id="PF13855">
    <property type="entry name" value="LRR_8"/>
    <property type="match status" value="1"/>
</dbReference>
<comment type="similarity">
    <text evidence="5">Belongs to the peptidase S1 family. CLIP subfamily.</text>
</comment>
<organism evidence="10">
    <name type="scientific">Darwinula stevensoni</name>
    <dbReference type="NCBI Taxonomy" id="69355"/>
    <lineage>
        <taxon>Eukaryota</taxon>
        <taxon>Metazoa</taxon>
        <taxon>Ecdysozoa</taxon>
        <taxon>Arthropoda</taxon>
        <taxon>Crustacea</taxon>
        <taxon>Oligostraca</taxon>
        <taxon>Ostracoda</taxon>
        <taxon>Podocopa</taxon>
        <taxon>Podocopida</taxon>
        <taxon>Darwinulocopina</taxon>
        <taxon>Darwinuloidea</taxon>
        <taxon>Darwinulidae</taxon>
        <taxon>Darwinula</taxon>
    </lineage>
</organism>
<gene>
    <name evidence="10" type="ORF">DSTB1V02_LOCUS4233</name>
</gene>